<feature type="compositionally biased region" description="Basic and acidic residues" evidence="4">
    <location>
        <begin position="861"/>
        <end position="874"/>
    </location>
</feature>
<feature type="compositionally biased region" description="Basic and acidic residues" evidence="4">
    <location>
        <begin position="59"/>
        <end position="84"/>
    </location>
</feature>
<feature type="compositionally biased region" description="Polar residues" evidence="4">
    <location>
        <begin position="929"/>
        <end position="943"/>
    </location>
</feature>
<dbReference type="Pfam" id="PF00855">
    <property type="entry name" value="PWWP"/>
    <property type="match status" value="1"/>
</dbReference>
<organism evidence="7 8">
    <name type="scientific">Timema podura</name>
    <name type="common">Walking stick</name>
    <dbReference type="NCBI Taxonomy" id="61482"/>
    <lineage>
        <taxon>Eukaryota</taxon>
        <taxon>Metazoa</taxon>
        <taxon>Ecdysozoa</taxon>
        <taxon>Arthropoda</taxon>
        <taxon>Hexapoda</taxon>
        <taxon>Insecta</taxon>
        <taxon>Pterygota</taxon>
        <taxon>Neoptera</taxon>
        <taxon>Polyneoptera</taxon>
        <taxon>Phasmatodea</taxon>
        <taxon>Timematodea</taxon>
        <taxon>Timematoidea</taxon>
        <taxon>Timematidae</taxon>
        <taxon>Timema</taxon>
    </lineage>
</organism>
<feature type="compositionally biased region" description="Basic and acidic residues" evidence="4">
    <location>
        <begin position="646"/>
        <end position="663"/>
    </location>
</feature>
<feature type="region of interest" description="Disordered" evidence="4">
    <location>
        <begin position="839"/>
        <end position="890"/>
    </location>
</feature>
<name>A0ABN7NHC4_TIMPD</name>
<evidence type="ECO:0000256" key="4">
    <source>
        <dbReference type="SAM" id="MobiDB-lite"/>
    </source>
</evidence>
<feature type="compositionally biased region" description="Polar residues" evidence="4">
    <location>
        <begin position="664"/>
        <end position="677"/>
    </location>
</feature>
<feature type="compositionally biased region" description="Basic and acidic residues" evidence="4">
    <location>
        <begin position="944"/>
        <end position="955"/>
    </location>
</feature>
<dbReference type="Proteomes" id="UP001153148">
    <property type="component" value="Unassembled WGS sequence"/>
</dbReference>
<dbReference type="CDD" id="cd20145">
    <property type="entry name" value="PWWP_ZCWPW1"/>
    <property type="match status" value="1"/>
</dbReference>
<evidence type="ECO:0000313" key="8">
    <source>
        <dbReference type="Proteomes" id="UP001153148"/>
    </source>
</evidence>
<feature type="compositionally biased region" description="Basic residues" evidence="4">
    <location>
        <begin position="313"/>
        <end position="322"/>
    </location>
</feature>
<gene>
    <name evidence="7" type="ORF">TPAB3V08_LOCUS2202</name>
</gene>
<feature type="domain" description="PWWP" evidence="5">
    <location>
        <begin position="458"/>
        <end position="525"/>
    </location>
</feature>
<dbReference type="SMART" id="SM00293">
    <property type="entry name" value="PWWP"/>
    <property type="match status" value="1"/>
</dbReference>
<evidence type="ECO:0000259" key="5">
    <source>
        <dbReference type="PROSITE" id="PS50812"/>
    </source>
</evidence>
<feature type="compositionally biased region" description="Polar residues" evidence="4">
    <location>
        <begin position="292"/>
        <end position="305"/>
    </location>
</feature>
<proteinExistence type="predicted"/>
<dbReference type="SUPFAM" id="SSF63748">
    <property type="entry name" value="Tudor/PWWP/MBT"/>
    <property type="match status" value="1"/>
</dbReference>
<feature type="region of interest" description="Disordered" evidence="4">
    <location>
        <begin position="233"/>
        <end position="379"/>
    </location>
</feature>
<comment type="caution">
    <text evidence="7">The sequence shown here is derived from an EMBL/GenBank/DDBJ whole genome shotgun (WGS) entry which is preliminary data.</text>
</comment>
<keyword evidence="8" id="KW-1185">Reference proteome</keyword>
<reference evidence="7" key="1">
    <citation type="submission" date="2021-03" db="EMBL/GenBank/DDBJ databases">
        <authorList>
            <person name="Tran Van P."/>
        </authorList>
    </citation>
    <scope>NUCLEOTIDE SEQUENCE</scope>
</reference>
<evidence type="ECO:0000313" key="7">
    <source>
        <dbReference type="EMBL" id="CAG2055195.1"/>
    </source>
</evidence>
<feature type="compositionally biased region" description="Polar residues" evidence="4">
    <location>
        <begin position="969"/>
        <end position="987"/>
    </location>
</feature>
<evidence type="ECO:0000256" key="2">
    <source>
        <dbReference type="ARBA" id="ARBA00022771"/>
    </source>
</evidence>
<evidence type="ECO:0008006" key="9">
    <source>
        <dbReference type="Google" id="ProtNLM"/>
    </source>
</evidence>
<keyword evidence="2" id="KW-0863">Zinc-finger</keyword>
<feature type="region of interest" description="Disordered" evidence="4">
    <location>
        <begin position="642"/>
        <end position="684"/>
    </location>
</feature>
<accession>A0ABN7NHC4</accession>
<feature type="compositionally biased region" description="Polar residues" evidence="4">
    <location>
        <begin position="269"/>
        <end position="281"/>
    </location>
</feature>
<feature type="region of interest" description="Disordered" evidence="4">
    <location>
        <begin position="46"/>
        <end position="100"/>
    </location>
</feature>
<dbReference type="Gene3D" id="3.30.40.100">
    <property type="match status" value="1"/>
</dbReference>
<dbReference type="PROSITE" id="PS50812">
    <property type="entry name" value="PWWP"/>
    <property type="match status" value="1"/>
</dbReference>
<feature type="domain" description="CW-type" evidence="6">
    <location>
        <begin position="390"/>
        <end position="444"/>
    </location>
</feature>
<feature type="compositionally biased region" description="Polar residues" evidence="4">
    <location>
        <begin position="239"/>
        <end position="252"/>
    </location>
</feature>
<evidence type="ECO:0000256" key="3">
    <source>
        <dbReference type="ARBA" id="ARBA00022833"/>
    </source>
</evidence>
<dbReference type="Pfam" id="PF07496">
    <property type="entry name" value="zf-CW"/>
    <property type="match status" value="1"/>
</dbReference>
<dbReference type="EMBL" id="CAJPIN010002201">
    <property type="protein sequence ID" value="CAG2055195.1"/>
    <property type="molecule type" value="Genomic_DNA"/>
</dbReference>
<evidence type="ECO:0000256" key="1">
    <source>
        <dbReference type="ARBA" id="ARBA00022723"/>
    </source>
</evidence>
<dbReference type="PROSITE" id="PS51050">
    <property type="entry name" value="ZF_CW"/>
    <property type="match status" value="1"/>
</dbReference>
<evidence type="ECO:0000259" key="6">
    <source>
        <dbReference type="PROSITE" id="PS51050"/>
    </source>
</evidence>
<dbReference type="PANTHER" id="PTHR15999:SF2">
    <property type="entry name" value="ZINC FINGER CW-TYPE PWWP DOMAIN PROTEIN 1"/>
    <property type="match status" value="1"/>
</dbReference>
<protein>
    <recommendedName>
        <fullName evidence="9">Zinc finger CW-type PWWP domain protein 1</fullName>
    </recommendedName>
</protein>
<feature type="non-terminal residue" evidence="7">
    <location>
        <position position="1080"/>
    </location>
</feature>
<dbReference type="Gene3D" id="2.30.30.140">
    <property type="match status" value="1"/>
</dbReference>
<dbReference type="InterPro" id="IPR000313">
    <property type="entry name" value="PWWP_dom"/>
</dbReference>
<feature type="compositionally biased region" description="Low complexity" evidence="4">
    <location>
        <begin position="353"/>
        <end position="376"/>
    </location>
</feature>
<feature type="compositionally biased region" description="Polar residues" evidence="4">
    <location>
        <begin position="875"/>
        <end position="888"/>
    </location>
</feature>
<sequence length="1080" mass="121242">MKYKQEVLRGCLYVTNKDGGPDEMKFLICTHEAELTLFRTHCFNKKKSGSTGDQPQELRSLDHRGQFEEKRASPKNTNTEKKTEVSSPKPSDGTAKNEKQIITKNKSIAIKKPTVSLSNKDYEDIFSSVIAQTLTEASASANSVLDNDQTDIGQLLDWDSGDETETIHIAMPKAMELSPSIADEPPEMPDENLDQASQNSLHVTQITPEIMKPAKIVPRVKPKHADLLTKHAKQDVEQENASAAITTSNKRNLYSEPSDHKTKKIKYTETPNKNIQETSKSLPKPKYKKAVSKSNTSSESGYQSFEKQDKTKAVKSTRKNNRKNKEGTQIQNTIVKNFKGNKLAGTTESFQPSYQTGSQQLSQSQHSSSQMSRTSSKMNTRERLIWLQERRNVGLWVQCCHAKCSKWRYLADTKDPVEVPELWYCHMNRDRKFNSCEASEMGPTPLEEEDMIHNLYTAGSIVWGHVVGYPWWPAIVDDDPDILQYYWIEFSDIPTHYNVVFFDLPGEAVTRSWLTPSALKPFRTQDKMGRMTIRGVNYSKRIEAARMQANDALGMSTLDRLKKYSFIARYSGPIGNNLGKGNKVCYLNNFYSRNTQIGPKIQLKMDLNFWKKSMKIFYLITELFTNPRKGFPIFKESSSRGFKTQTRKEKPRILEKPNKKNTIDKSSQGSLTHNTTRQQKEKNETVKMMKTSKNGNPGLFQSSIYTQELSDTMSRETQLSKVGIAPSNKSDAPKVSITKKTKKSFKPPLTNNIASEGSETQFTPLEHSRNESVCLSQDIFAEEDVHKEIQSKEMSDGLIKQIDVASNDKIDESSVKNAIHHNPLSVISSNKSDCDLENQTIESSSSDDSHTDYEMSAGRTNVDERNSFEQKMTLDKSSSSCTNTNINKIDSDKYDSKLSELMSSQDIDIVTISQSTELSNGNKEESRQIKSSNDGTKLVSSSRPIKESYINRDATDSQNIEPASDKGGVSSSQPSEPSCENKNTFTQGIDKSDDKILAINQQIELSDGTEGSIFFSQQIEPFLGDGDVDMSLPCAREHQSLSNTAESGHVVPNSQDLFNQLRLGTSPDAVVPQGLSQHSA</sequence>
<feature type="region of interest" description="Disordered" evidence="4">
    <location>
        <begin position="724"/>
        <end position="765"/>
    </location>
</feature>
<dbReference type="InterPro" id="IPR042778">
    <property type="entry name" value="ZCWPW1/ZCWPW2"/>
</dbReference>
<keyword evidence="3" id="KW-0862">Zinc</keyword>
<feature type="compositionally biased region" description="Polar residues" evidence="4">
    <location>
        <begin position="749"/>
        <end position="763"/>
    </location>
</feature>
<dbReference type="PANTHER" id="PTHR15999">
    <property type="entry name" value="ZINC FINGER CW-TYPE PWWP DOMAIN PROTEIN 1"/>
    <property type="match status" value="1"/>
</dbReference>
<keyword evidence="1" id="KW-0479">Metal-binding</keyword>
<dbReference type="InterPro" id="IPR011124">
    <property type="entry name" value="Znf_CW"/>
</dbReference>
<feature type="region of interest" description="Disordered" evidence="4">
    <location>
        <begin position="916"/>
        <end position="987"/>
    </location>
</feature>